<dbReference type="InterPro" id="IPR025560">
    <property type="entry name" value="Imm22"/>
</dbReference>
<protein>
    <submittedName>
        <fullName evidence="1">Immunity 22 family protein</fullName>
    </submittedName>
</protein>
<keyword evidence="2" id="KW-1185">Reference proteome</keyword>
<dbReference type="EMBL" id="JABWCS010000212">
    <property type="protein sequence ID" value="NUU62012.1"/>
    <property type="molecule type" value="Genomic_DNA"/>
</dbReference>
<evidence type="ECO:0000313" key="1">
    <source>
        <dbReference type="EMBL" id="NUU62012.1"/>
    </source>
</evidence>
<reference evidence="1" key="1">
    <citation type="submission" date="2020-06" db="EMBL/GenBank/DDBJ databases">
        <title>Paenibacillus sp. nov., isolated from soil.</title>
        <authorList>
            <person name="Seo Y.L."/>
        </authorList>
    </citation>
    <scope>NUCLEOTIDE SEQUENCE [LARGE SCALE GENOMIC DNA]</scope>
    <source>
        <strain evidence="1">JW14</strain>
    </source>
</reference>
<dbReference type="AlphaFoldDB" id="A0A850ET72"/>
<sequence length="140" mass="15448">MRNAVAIWAGNFNTEEELMSYTEGSSGDGVTGGNFIDEAGIEGLDQDFMERHFAGSGEERRSLVTYLRHEYIEDSAFAEQLPADLEARLAPYNSVVLVYGNDSPYGPVNEMLLDNVVSNNIAASFPMILIARVEYESLGR</sequence>
<proteinExistence type="predicted"/>
<evidence type="ECO:0000313" key="2">
    <source>
        <dbReference type="Proteomes" id="UP000564806"/>
    </source>
</evidence>
<accession>A0A850ET72</accession>
<dbReference type="Pfam" id="PF14112">
    <property type="entry name" value="DUF4284"/>
    <property type="match status" value="1"/>
</dbReference>
<dbReference type="RefSeq" id="WP_175372510.1">
    <property type="nucleotide sequence ID" value="NZ_JABWCS010000212.1"/>
</dbReference>
<dbReference type="Proteomes" id="UP000564806">
    <property type="component" value="Unassembled WGS sequence"/>
</dbReference>
<gene>
    <name evidence="1" type="ORF">HPT30_16840</name>
</gene>
<name>A0A850ET72_9BACL</name>
<organism evidence="1 2">
    <name type="scientific">Paenibacillus agri</name>
    <dbReference type="NCBI Taxonomy" id="2744309"/>
    <lineage>
        <taxon>Bacteria</taxon>
        <taxon>Bacillati</taxon>
        <taxon>Bacillota</taxon>
        <taxon>Bacilli</taxon>
        <taxon>Bacillales</taxon>
        <taxon>Paenibacillaceae</taxon>
        <taxon>Paenibacillus</taxon>
    </lineage>
</organism>
<comment type="caution">
    <text evidence="1">The sequence shown here is derived from an EMBL/GenBank/DDBJ whole genome shotgun (WGS) entry which is preliminary data.</text>
</comment>